<organism evidence="14 15">
    <name type="scientific">Pterulicium gracile</name>
    <dbReference type="NCBI Taxonomy" id="1884261"/>
    <lineage>
        <taxon>Eukaryota</taxon>
        <taxon>Fungi</taxon>
        <taxon>Dikarya</taxon>
        <taxon>Basidiomycota</taxon>
        <taxon>Agaricomycotina</taxon>
        <taxon>Agaricomycetes</taxon>
        <taxon>Agaricomycetidae</taxon>
        <taxon>Agaricales</taxon>
        <taxon>Pleurotineae</taxon>
        <taxon>Pterulaceae</taxon>
        <taxon>Pterulicium</taxon>
    </lineage>
</organism>
<comment type="cofactor">
    <cofactor evidence="1">
        <name>Co(2+)</name>
        <dbReference type="ChEBI" id="CHEBI:48828"/>
    </cofactor>
</comment>
<evidence type="ECO:0000256" key="3">
    <source>
        <dbReference type="ARBA" id="ARBA00022475"/>
    </source>
</evidence>
<dbReference type="GO" id="GO:0005886">
    <property type="term" value="C:plasma membrane"/>
    <property type="evidence" value="ECO:0007669"/>
    <property type="project" value="UniProtKB-SubCell"/>
</dbReference>
<evidence type="ECO:0000259" key="13">
    <source>
        <dbReference type="PROSITE" id="PS51677"/>
    </source>
</evidence>
<dbReference type="Pfam" id="PF01522">
    <property type="entry name" value="Polysacc_deac_1"/>
    <property type="match status" value="1"/>
</dbReference>
<feature type="signal peptide" evidence="12">
    <location>
        <begin position="1"/>
        <end position="18"/>
    </location>
</feature>
<dbReference type="GO" id="GO:0071555">
    <property type="term" value="P:cell wall organization"/>
    <property type="evidence" value="ECO:0007669"/>
    <property type="project" value="UniProtKB-KW"/>
</dbReference>
<dbReference type="STRING" id="1884261.A0A5C3QI63"/>
<proteinExistence type="predicted"/>
<keyword evidence="5" id="KW-0479">Metal-binding</keyword>
<keyword evidence="7" id="KW-0378">Hydrolase</keyword>
<evidence type="ECO:0000256" key="2">
    <source>
        <dbReference type="ARBA" id="ARBA00004609"/>
    </source>
</evidence>
<dbReference type="GO" id="GO:0016810">
    <property type="term" value="F:hydrolase activity, acting on carbon-nitrogen (but not peptide) bonds"/>
    <property type="evidence" value="ECO:0007669"/>
    <property type="project" value="InterPro"/>
</dbReference>
<evidence type="ECO:0000256" key="6">
    <source>
        <dbReference type="ARBA" id="ARBA00022729"/>
    </source>
</evidence>
<evidence type="ECO:0000256" key="4">
    <source>
        <dbReference type="ARBA" id="ARBA00022622"/>
    </source>
</evidence>
<dbReference type="Proteomes" id="UP000305067">
    <property type="component" value="Unassembled WGS sequence"/>
</dbReference>
<evidence type="ECO:0000313" key="15">
    <source>
        <dbReference type="Proteomes" id="UP000305067"/>
    </source>
</evidence>
<evidence type="ECO:0000256" key="1">
    <source>
        <dbReference type="ARBA" id="ARBA00001941"/>
    </source>
</evidence>
<dbReference type="GO" id="GO:0005975">
    <property type="term" value="P:carbohydrate metabolic process"/>
    <property type="evidence" value="ECO:0007669"/>
    <property type="project" value="InterPro"/>
</dbReference>
<evidence type="ECO:0000256" key="10">
    <source>
        <dbReference type="ARBA" id="ARBA00023288"/>
    </source>
</evidence>
<dbReference type="SUPFAM" id="SSF88713">
    <property type="entry name" value="Glycoside hydrolase/deacetylase"/>
    <property type="match status" value="1"/>
</dbReference>
<accession>A0A5C3QI63</accession>
<dbReference type="Gene3D" id="3.20.20.370">
    <property type="entry name" value="Glycoside hydrolase/deacetylase"/>
    <property type="match status" value="1"/>
</dbReference>
<keyword evidence="11" id="KW-0961">Cell wall biogenesis/degradation</keyword>
<dbReference type="AlphaFoldDB" id="A0A5C3QI63"/>
<keyword evidence="15" id="KW-1185">Reference proteome</keyword>
<name>A0A5C3QI63_9AGAR</name>
<gene>
    <name evidence="14" type="ORF">BDV98DRAFT_121324</name>
</gene>
<keyword evidence="4" id="KW-0325">Glycoprotein</keyword>
<evidence type="ECO:0000256" key="11">
    <source>
        <dbReference type="ARBA" id="ARBA00023316"/>
    </source>
</evidence>
<keyword evidence="3" id="KW-1003">Cell membrane</keyword>
<keyword evidence="10" id="KW-0449">Lipoprotein</keyword>
<feature type="domain" description="NodB homology" evidence="13">
    <location>
        <begin position="40"/>
        <end position="225"/>
    </location>
</feature>
<dbReference type="GO" id="GO:0098552">
    <property type="term" value="C:side of membrane"/>
    <property type="evidence" value="ECO:0007669"/>
    <property type="project" value="UniProtKB-KW"/>
</dbReference>
<dbReference type="InterPro" id="IPR011330">
    <property type="entry name" value="Glyco_hydro/deAcase_b/a-brl"/>
</dbReference>
<keyword evidence="9" id="KW-0119">Carbohydrate metabolism</keyword>
<comment type="subcellular location">
    <subcellularLocation>
        <location evidence="2">Cell membrane</location>
        <topology evidence="2">Lipid-anchor</topology>
        <topology evidence="2">GPI-anchor</topology>
    </subcellularLocation>
</comment>
<protein>
    <submittedName>
        <fullName evidence="14">Carbohydrate esterase family 4 protein</fullName>
    </submittedName>
</protein>
<evidence type="ECO:0000256" key="12">
    <source>
        <dbReference type="SAM" id="SignalP"/>
    </source>
</evidence>
<feature type="chain" id="PRO_5022859008" evidence="12">
    <location>
        <begin position="19"/>
        <end position="252"/>
    </location>
</feature>
<keyword evidence="8" id="KW-0472">Membrane</keyword>
<dbReference type="InterPro" id="IPR002509">
    <property type="entry name" value="NODB_dom"/>
</dbReference>
<keyword evidence="6 12" id="KW-0732">Signal</keyword>
<dbReference type="GO" id="GO:0046872">
    <property type="term" value="F:metal ion binding"/>
    <property type="evidence" value="ECO:0007669"/>
    <property type="project" value="UniProtKB-KW"/>
</dbReference>
<evidence type="ECO:0000256" key="5">
    <source>
        <dbReference type="ARBA" id="ARBA00022723"/>
    </source>
</evidence>
<keyword evidence="4" id="KW-0336">GPI-anchor</keyword>
<dbReference type="OrthoDB" id="2125469at2759"/>
<evidence type="ECO:0000313" key="14">
    <source>
        <dbReference type="EMBL" id="TFL00171.1"/>
    </source>
</evidence>
<dbReference type="PANTHER" id="PTHR46471:SF2">
    <property type="entry name" value="CHITIN DEACETYLASE-RELATED"/>
    <property type="match status" value="1"/>
</dbReference>
<reference evidence="14 15" key="1">
    <citation type="journal article" date="2019" name="Nat. Ecol. Evol.">
        <title>Megaphylogeny resolves global patterns of mushroom evolution.</title>
        <authorList>
            <person name="Varga T."/>
            <person name="Krizsan K."/>
            <person name="Foldi C."/>
            <person name="Dima B."/>
            <person name="Sanchez-Garcia M."/>
            <person name="Sanchez-Ramirez S."/>
            <person name="Szollosi G.J."/>
            <person name="Szarkandi J.G."/>
            <person name="Papp V."/>
            <person name="Albert L."/>
            <person name="Andreopoulos W."/>
            <person name="Angelini C."/>
            <person name="Antonin V."/>
            <person name="Barry K.W."/>
            <person name="Bougher N.L."/>
            <person name="Buchanan P."/>
            <person name="Buyck B."/>
            <person name="Bense V."/>
            <person name="Catcheside P."/>
            <person name="Chovatia M."/>
            <person name="Cooper J."/>
            <person name="Damon W."/>
            <person name="Desjardin D."/>
            <person name="Finy P."/>
            <person name="Geml J."/>
            <person name="Haridas S."/>
            <person name="Hughes K."/>
            <person name="Justo A."/>
            <person name="Karasinski D."/>
            <person name="Kautmanova I."/>
            <person name="Kiss B."/>
            <person name="Kocsube S."/>
            <person name="Kotiranta H."/>
            <person name="LaButti K.M."/>
            <person name="Lechner B.E."/>
            <person name="Liimatainen K."/>
            <person name="Lipzen A."/>
            <person name="Lukacs Z."/>
            <person name="Mihaltcheva S."/>
            <person name="Morgado L.N."/>
            <person name="Niskanen T."/>
            <person name="Noordeloos M.E."/>
            <person name="Ohm R.A."/>
            <person name="Ortiz-Santana B."/>
            <person name="Ovrebo C."/>
            <person name="Racz N."/>
            <person name="Riley R."/>
            <person name="Savchenko A."/>
            <person name="Shiryaev A."/>
            <person name="Soop K."/>
            <person name="Spirin V."/>
            <person name="Szebenyi C."/>
            <person name="Tomsovsky M."/>
            <person name="Tulloss R.E."/>
            <person name="Uehling J."/>
            <person name="Grigoriev I.V."/>
            <person name="Vagvolgyi C."/>
            <person name="Papp T."/>
            <person name="Martin F.M."/>
            <person name="Miettinen O."/>
            <person name="Hibbett D.S."/>
            <person name="Nagy L.G."/>
        </authorList>
    </citation>
    <scope>NUCLEOTIDE SEQUENCE [LARGE SCALE GENOMIC DNA]</scope>
    <source>
        <strain evidence="14 15">CBS 309.79</strain>
    </source>
</reference>
<evidence type="ECO:0000256" key="8">
    <source>
        <dbReference type="ARBA" id="ARBA00023136"/>
    </source>
</evidence>
<dbReference type="PROSITE" id="PS51677">
    <property type="entry name" value="NODB"/>
    <property type="match status" value="1"/>
</dbReference>
<dbReference type="EMBL" id="ML178830">
    <property type="protein sequence ID" value="TFL00171.1"/>
    <property type="molecule type" value="Genomic_DNA"/>
</dbReference>
<evidence type="ECO:0000256" key="7">
    <source>
        <dbReference type="ARBA" id="ARBA00022801"/>
    </source>
</evidence>
<sequence length="252" mass="27791">MLSSAVLISAALLSVVSAAPPSSGIAAPLAEVIVNCKVPKTVALTLDDGPYIYARNISDALTAAEAKATFFLAGNTWSCIYQDENIKTIQYLHEQGHQIGSHTWNHLDLSLLTRAEVNYEMNKTEEAILRVAGLKPAFMRPPFGRYNNLVREVVAERGQKIAFWDTDTEDSWGATIERSKETIDEAIARDATSLHILAHDTYATTAYELVPYAIKQLQGAGYKLVTLAECLGEEPYQWTQKPGVKNDTWRCG</sequence>
<dbReference type="CDD" id="cd10951">
    <property type="entry name" value="CE4_ClCDA_like"/>
    <property type="match status" value="1"/>
</dbReference>
<evidence type="ECO:0000256" key="9">
    <source>
        <dbReference type="ARBA" id="ARBA00023277"/>
    </source>
</evidence>
<dbReference type="PANTHER" id="PTHR46471">
    <property type="entry name" value="CHITIN DEACETYLASE"/>
    <property type="match status" value="1"/>
</dbReference>